<organism evidence="5 6">
    <name type="scientific">Paraburkholderia fungorum</name>
    <dbReference type="NCBI Taxonomy" id="134537"/>
    <lineage>
        <taxon>Bacteria</taxon>
        <taxon>Pseudomonadati</taxon>
        <taxon>Pseudomonadota</taxon>
        <taxon>Betaproteobacteria</taxon>
        <taxon>Burkholderiales</taxon>
        <taxon>Burkholderiaceae</taxon>
        <taxon>Paraburkholderia</taxon>
    </lineage>
</organism>
<dbReference type="NCBIfam" id="TIGR02050">
    <property type="entry name" value="gshA_cyan_rel"/>
    <property type="match status" value="1"/>
</dbReference>
<evidence type="ECO:0000313" key="6">
    <source>
        <dbReference type="Proteomes" id="UP000283709"/>
    </source>
</evidence>
<comment type="function">
    <text evidence="4">ATP-dependent carboxylate-amine ligase which exhibits weak glutamate--cysteine ligase activity.</text>
</comment>
<dbReference type="PANTHER" id="PTHR36510:SF1">
    <property type="entry name" value="GLUTAMATE--CYSTEINE LIGASE 2-RELATED"/>
    <property type="match status" value="1"/>
</dbReference>
<proteinExistence type="inferred from homology"/>
<dbReference type="InterPro" id="IPR014746">
    <property type="entry name" value="Gln_synth/guanido_kin_cat_dom"/>
</dbReference>
<dbReference type="EC" id="6.3.2.2" evidence="4"/>
<keyword evidence="2 4" id="KW-0547">Nucleotide-binding</keyword>
<evidence type="ECO:0000256" key="3">
    <source>
        <dbReference type="ARBA" id="ARBA00022840"/>
    </source>
</evidence>
<keyword evidence="3 4" id="KW-0067">ATP-binding</keyword>
<evidence type="ECO:0000256" key="1">
    <source>
        <dbReference type="ARBA" id="ARBA00022598"/>
    </source>
</evidence>
<sequence length="371" mass="41629">MSLEPFIDSKPFTFGVELEMQIVNTHDYDLTKAGSDLMRLIKDEKIPGNITPEITESMIELSTGICTTHEQAVTDLRKIRDTLVSAADHLNVGLCGGGTHAFQQWSERQIVDTPRFQYLSELYGYLAKQFTVFGQHVHIGCPNPNSALYLLHSMSRFIPHFIALSASSPFVQGVDTGFHSARLNSVFAFPLSGRAPFVLTWDSFEEYFSKMVHTGVVNSMKDFYWDIRPKPGFGTIEVRVMDTPFSVDRAAAIACYIQTLARHLLLDKPITPQEDDYLVYTFNRFEACRFGLAGNCINPQTSERKTISEDILETLDLIAPHAEALGSGNALAEIGAIARGQINDATWLRGVFEREKSLHEAVRQQCLQWRA</sequence>
<evidence type="ECO:0000256" key="2">
    <source>
        <dbReference type="ARBA" id="ARBA00022741"/>
    </source>
</evidence>
<name>A0A420GBZ7_9BURK</name>
<dbReference type="GO" id="GO:0042398">
    <property type="term" value="P:modified amino acid biosynthetic process"/>
    <property type="evidence" value="ECO:0007669"/>
    <property type="project" value="InterPro"/>
</dbReference>
<evidence type="ECO:0000256" key="4">
    <source>
        <dbReference type="HAMAP-Rule" id="MF_01609"/>
    </source>
</evidence>
<dbReference type="Proteomes" id="UP000283709">
    <property type="component" value="Unassembled WGS sequence"/>
</dbReference>
<dbReference type="AlphaFoldDB" id="A0A420GBZ7"/>
<dbReference type="InterPro" id="IPR006336">
    <property type="entry name" value="GCS2"/>
</dbReference>
<reference evidence="5 6" key="1">
    <citation type="submission" date="2016-07" db="EMBL/GenBank/DDBJ databases">
        <title>Genome analysis of Burkholderia fungorum ES3-20.</title>
        <authorList>
            <person name="Xu D."/>
            <person name="Yao R."/>
            <person name="Zheng S."/>
        </authorList>
    </citation>
    <scope>NUCLEOTIDE SEQUENCE [LARGE SCALE GENOMIC DNA]</scope>
    <source>
        <strain evidence="5 6">ES3-20</strain>
    </source>
</reference>
<dbReference type="GO" id="GO:0004357">
    <property type="term" value="F:glutamate-cysteine ligase activity"/>
    <property type="evidence" value="ECO:0007669"/>
    <property type="project" value="UniProtKB-EC"/>
</dbReference>
<dbReference type="InterPro" id="IPR011793">
    <property type="entry name" value="YbdK"/>
</dbReference>
<comment type="caution">
    <text evidence="5">The sequence shown here is derived from an EMBL/GenBank/DDBJ whole genome shotgun (WGS) entry which is preliminary data.</text>
</comment>
<dbReference type="PANTHER" id="PTHR36510">
    <property type="entry name" value="GLUTAMATE--CYSTEINE LIGASE 2-RELATED"/>
    <property type="match status" value="1"/>
</dbReference>
<accession>A0A420GBZ7</accession>
<dbReference type="OrthoDB" id="9769628at2"/>
<evidence type="ECO:0000313" key="5">
    <source>
        <dbReference type="EMBL" id="RKF42701.1"/>
    </source>
</evidence>
<comment type="similarity">
    <text evidence="4">Belongs to the glutamate--cysteine ligase type 2 family. YbdK subfamily.</text>
</comment>
<dbReference type="NCBIfam" id="NF010040">
    <property type="entry name" value="PRK13516.1"/>
    <property type="match status" value="1"/>
</dbReference>
<dbReference type="Pfam" id="PF04107">
    <property type="entry name" value="GCS2"/>
    <property type="match status" value="1"/>
</dbReference>
<keyword evidence="1 4" id="KW-0436">Ligase</keyword>
<dbReference type="InterPro" id="IPR050141">
    <property type="entry name" value="GCL_type2/YbdK_subfam"/>
</dbReference>
<dbReference type="RefSeq" id="WP_120346406.1">
    <property type="nucleotide sequence ID" value="NZ_MCAS01000024.1"/>
</dbReference>
<dbReference type="Gene3D" id="3.30.590.20">
    <property type="match status" value="1"/>
</dbReference>
<dbReference type="HAMAP" id="MF_01609">
    <property type="entry name" value="Glu_cys_ligase_2"/>
    <property type="match status" value="1"/>
</dbReference>
<gene>
    <name evidence="5" type="ORF">BCY88_30520</name>
</gene>
<protein>
    <recommendedName>
        <fullName evidence="4">Putative glutamate--cysteine ligase 2</fullName>
        <ecNumber evidence="4">6.3.2.2</ecNumber>
    </recommendedName>
    <alternativeName>
        <fullName evidence="4">Gamma-glutamylcysteine synthetase 2</fullName>
        <shortName evidence="4">GCS 2</shortName>
        <shortName evidence="4">Gamma-GCS 2</shortName>
    </alternativeName>
</protein>
<dbReference type="GO" id="GO:0005524">
    <property type="term" value="F:ATP binding"/>
    <property type="evidence" value="ECO:0007669"/>
    <property type="project" value="UniProtKB-KW"/>
</dbReference>
<dbReference type="SUPFAM" id="SSF55931">
    <property type="entry name" value="Glutamine synthetase/guanido kinase"/>
    <property type="match status" value="1"/>
</dbReference>
<dbReference type="EMBL" id="MCAS01000024">
    <property type="protein sequence ID" value="RKF42701.1"/>
    <property type="molecule type" value="Genomic_DNA"/>
</dbReference>
<comment type="catalytic activity">
    <reaction evidence="4">
        <text>L-cysteine + L-glutamate + ATP = gamma-L-glutamyl-L-cysteine + ADP + phosphate + H(+)</text>
        <dbReference type="Rhea" id="RHEA:13285"/>
        <dbReference type="ChEBI" id="CHEBI:15378"/>
        <dbReference type="ChEBI" id="CHEBI:29985"/>
        <dbReference type="ChEBI" id="CHEBI:30616"/>
        <dbReference type="ChEBI" id="CHEBI:35235"/>
        <dbReference type="ChEBI" id="CHEBI:43474"/>
        <dbReference type="ChEBI" id="CHEBI:58173"/>
        <dbReference type="ChEBI" id="CHEBI:456216"/>
        <dbReference type="EC" id="6.3.2.2"/>
    </reaction>
</comment>